<organism evidence="1 2">
    <name type="scientific">Gymnopus androsaceus JB14</name>
    <dbReference type="NCBI Taxonomy" id="1447944"/>
    <lineage>
        <taxon>Eukaryota</taxon>
        <taxon>Fungi</taxon>
        <taxon>Dikarya</taxon>
        <taxon>Basidiomycota</taxon>
        <taxon>Agaricomycotina</taxon>
        <taxon>Agaricomycetes</taxon>
        <taxon>Agaricomycetidae</taxon>
        <taxon>Agaricales</taxon>
        <taxon>Marasmiineae</taxon>
        <taxon>Omphalotaceae</taxon>
        <taxon>Gymnopus</taxon>
    </lineage>
</organism>
<proteinExistence type="predicted"/>
<name>A0A6A4GCX8_9AGAR</name>
<sequence>SGALKWAKSAFKMEKDIQTSTPWPHKMGFISTTLSQQPVDLSQLAICHSKSDGAMFNGHEVLYLCDIDSSSQERDFRRMVLQAAFTVRFINETFQITDYTLPAFYIDKHLYAKCYVVFEFEKKTFYTTLKCPDTPEKQHLTDCPESFILMNKRARTHYQLLLLNAIDPQARYLDHEKQSKVAKVWNAFNTVLSAVAEEQRASKRAKTKASSVINRDSQ</sequence>
<evidence type="ECO:0000313" key="2">
    <source>
        <dbReference type="Proteomes" id="UP000799118"/>
    </source>
</evidence>
<dbReference type="Proteomes" id="UP000799118">
    <property type="component" value="Unassembled WGS sequence"/>
</dbReference>
<feature type="non-terminal residue" evidence="1">
    <location>
        <position position="1"/>
    </location>
</feature>
<dbReference type="EMBL" id="ML770502">
    <property type="protein sequence ID" value="KAE9383392.1"/>
    <property type="molecule type" value="Genomic_DNA"/>
</dbReference>
<accession>A0A6A4GCX8</accession>
<gene>
    <name evidence="1" type="ORF">BT96DRAFT_951390</name>
</gene>
<keyword evidence="2" id="KW-1185">Reference proteome</keyword>
<evidence type="ECO:0000313" key="1">
    <source>
        <dbReference type="EMBL" id="KAE9383392.1"/>
    </source>
</evidence>
<dbReference type="AlphaFoldDB" id="A0A6A4GCX8"/>
<reference evidence="1" key="1">
    <citation type="journal article" date="2019" name="Environ. Microbiol.">
        <title>Fungal ecological strategies reflected in gene transcription - a case study of two litter decomposers.</title>
        <authorList>
            <person name="Barbi F."/>
            <person name="Kohler A."/>
            <person name="Barry K."/>
            <person name="Baskaran P."/>
            <person name="Daum C."/>
            <person name="Fauchery L."/>
            <person name="Ihrmark K."/>
            <person name="Kuo A."/>
            <person name="LaButti K."/>
            <person name="Lipzen A."/>
            <person name="Morin E."/>
            <person name="Grigoriev I.V."/>
            <person name="Henrissat B."/>
            <person name="Lindahl B."/>
            <person name="Martin F."/>
        </authorList>
    </citation>
    <scope>NUCLEOTIDE SEQUENCE</scope>
    <source>
        <strain evidence="1">JB14</strain>
    </source>
</reference>
<protein>
    <submittedName>
        <fullName evidence="1">Uncharacterized protein</fullName>
    </submittedName>
</protein>